<accession>A0A7W8E0H9</accession>
<dbReference type="RefSeq" id="WP_184260972.1">
    <property type="nucleotide sequence ID" value="NZ_JACHIH010000031.1"/>
</dbReference>
<evidence type="ECO:0000256" key="1">
    <source>
        <dbReference type="ARBA" id="ARBA00004514"/>
    </source>
</evidence>
<reference evidence="6 7" key="1">
    <citation type="submission" date="2020-08" db="EMBL/GenBank/DDBJ databases">
        <title>Genomic Encyclopedia of Type Strains, Phase IV (KMG-IV): sequencing the most valuable type-strain genomes for metagenomic binning, comparative biology and taxonomic classification.</title>
        <authorList>
            <person name="Goeker M."/>
        </authorList>
    </citation>
    <scope>NUCLEOTIDE SEQUENCE [LARGE SCALE GENOMIC DNA]</scope>
    <source>
        <strain evidence="6 7">DSM 12706</strain>
    </source>
</reference>
<dbReference type="Pfam" id="PF02561">
    <property type="entry name" value="FliS"/>
    <property type="match status" value="1"/>
</dbReference>
<evidence type="ECO:0000256" key="2">
    <source>
        <dbReference type="ARBA" id="ARBA00008787"/>
    </source>
</evidence>
<protein>
    <submittedName>
        <fullName evidence="6">Flagellar protein FliS</fullName>
    </submittedName>
</protein>
<name>A0A7W8E0H9_9BRAD</name>
<comment type="similarity">
    <text evidence="2">Belongs to the FliS family.</text>
</comment>
<dbReference type="InterPro" id="IPR036584">
    <property type="entry name" value="FliS_sf"/>
</dbReference>
<sequence>MQYASNQHAAQAYRSAAIAVPPLQAVVMLYDGAILFLRKSLSAAEERRFEDSHAAMIRATAILRGLSHHLDYDRGGAVAERLHGTYNALIMACLRSYGRPDAAARFGRIIASLGELRDAWAFVAAAAPVRTAQRA</sequence>
<dbReference type="SUPFAM" id="SSF101116">
    <property type="entry name" value="Flagellar export chaperone FliS"/>
    <property type="match status" value="1"/>
</dbReference>
<evidence type="ECO:0000313" key="7">
    <source>
        <dbReference type="Proteomes" id="UP000542353"/>
    </source>
</evidence>
<dbReference type="GO" id="GO:0071973">
    <property type="term" value="P:bacterial-type flagellum-dependent cell motility"/>
    <property type="evidence" value="ECO:0007669"/>
    <property type="project" value="TreeGrafter"/>
</dbReference>
<dbReference type="Gene3D" id="1.20.120.340">
    <property type="entry name" value="Flagellar protein FliS"/>
    <property type="match status" value="1"/>
</dbReference>
<dbReference type="GO" id="GO:0005829">
    <property type="term" value="C:cytosol"/>
    <property type="evidence" value="ECO:0007669"/>
    <property type="project" value="UniProtKB-SubCell"/>
</dbReference>
<dbReference type="CDD" id="cd16098">
    <property type="entry name" value="FliS"/>
    <property type="match status" value="1"/>
</dbReference>
<evidence type="ECO:0000256" key="4">
    <source>
        <dbReference type="ARBA" id="ARBA00022795"/>
    </source>
</evidence>
<dbReference type="PANTHER" id="PTHR34773">
    <property type="entry name" value="FLAGELLAR SECRETION CHAPERONE FLIS"/>
    <property type="match status" value="1"/>
</dbReference>
<keyword evidence="7" id="KW-1185">Reference proteome</keyword>
<keyword evidence="6" id="KW-0282">Flagellum</keyword>
<proteinExistence type="inferred from homology"/>
<keyword evidence="4" id="KW-1005">Bacterial flagellum biogenesis</keyword>
<gene>
    <name evidence="6" type="ORF">HNR60_003917</name>
</gene>
<dbReference type="AlphaFoldDB" id="A0A7W8E0H9"/>
<evidence type="ECO:0000313" key="6">
    <source>
        <dbReference type="EMBL" id="MBB5049143.1"/>
    </source>
</evidence>
<dbReference type="EMBL" id="JACHIH010000031">
    <property type="protein sequence ID" value="MBB5049143.1"/>
    <property type="molecule type" value="Genomic_DNA"/>
</dbReference>
<evidence type="ECO:0000256" key="3">
    <source>
        <dbReference type="ARBA" id="ARBA00022490"/>
    </source>
</evidence>
<dbReference type="GO" id="GO:0044780">
    <property type="term" value="P:bacterial-type flagellum assembly"/>
    <property type="evidence" value="ECO:0007669"/>
    <property type="project" value="InterPro"/>
</dbReference>
<keyword evidence="3" id="KW-0963">Cytoplasm</keyword>
<organism evidence="6 7">
    <name type="scientific">Rhodopseudomonas rhenobacensis</name>
    <dbReference type="NCBI Taxonomy" id="87461"/>
    <lineage>
        <taxon>Bacteria</taxon>
        <taxon>Pseudomonadati</taxon>
        <taxon>Pseudomonadota</taxon>
        <taxon>Alphaproteobacteria</taxon>
        <taxon>Hyphomicrobiales</taxon>
        <taxon>Nitrobacteraceae</taxon>
        <taxon>Rhodopseudomonas</taxon>
    </lineage>
</organism>
<dbReference type="Proteomes" id="UP000542353">
    <property type="component" value="Unassembled WGS sequence"/>
</dbReference>
<dbReference type="PANTHER" id="PTHR34773:SF1">
    <property type="entry name" value="FLAGELLAR SECRETION CHAPERONE FLIS"/>
    <property type="match status" value="1"/>
</dbReference>
<keyword evidence="5" id="KW-0143">Chaperone</keyword>
<keyword evidence="6" id="KW-0969">Cilium</keyword>
<comment type="subcellular location">
    <subcellularLocation>
        <location evidence="1">Cytoplasm</location>
        <location evidence="1">Cytosol</location>
    </subcellularLocation>
</comment>
<keyword evidence="6" id="KW-0966">Cell projection</keyword>
<dbReference type="InterPro" id="IPR003713">
    <property type="entry name" value="FliS"/>
</dbReference>
<comment type="caution">
    <text evidence="6">The sequence shown here is derived from an EMBL/GenBank/DDBJ whole genome shotgun (WGS) entry which is preliminary data.</text>
</comment>
<evidence type="ECO:0000256" key="5">
    <source>
        <dbReference type="ARBA" id="ARBA00023186"/>
    </source>
</evidence>